<accession>A0A9X3CG83</accession>
<dbReference type="SUPFAM" id="SSF54534">
    <property type="entry name" value="FKBP-like"/>
    <property type="match status" value="1"/>
</dbReference>
<dbReference type="Pfam" id="PF01272">
    <property type="entry name" value="GreA_GreB"/>
    <property type="match status" value="1"/>
</dbReference>
<name>A0A9X3CG83_9VIBR</name>
<keyword evidence="2" id="KW-0648">Protein biosynthesis</keyword>
<dbReference type="AlphaFoldDB" id="A0A9X3CG83"/>
<gene>
    <name evidence="2" type="ORF">MD483_15100</name>
</gene>
<sequence>MNKSDLHQIILLQLEQNLLVAQAATQRAIDAATDEETVPEHKYDTLALEASYLAHGQAMRVQECEEDIRVFKELVLREASDTVVMASLVTVANEENERKYFFIGPRAGGVSVDCQGIEVSVLTPQAPLGKALLGRQVEDEIELAINGITVYYEVMDIA</sequence>
<feature type="domain" description="Transcription elongation factor GreA/GreB C-terminal" evidence="1">
    <location>
        <begin position="79"/>
        <end position="157"/>
    </location>
</feature>
<dbReference type="InterPro" id="IPR036953">
    <property type="entry name" value="GreA/GreB_C_sf"/>
</dbReference>
<organism evidence="2 3">
    <name type="scientific">Vibrio paucivorans</name>
    <dbReference type="NCBI Taxonomy" id="2829489"/>
    <lineage>
        <taxon>Bacteria</taxon>
        <taxon>Pseudomonadati</taxon>
        <taxon>Pseudomonadota</taxon>
        <taxon>Gammaproteobacteria</taxon>
        <taxon>Vibrionales</taxon>
        <taxon>Vibrionaceae</taxon>
        <taxon>Vibrio</taxon>
    </lineage>
</organism>
<dbReference type="GO" id="GO:0032784">
    <property type="term" value="P:regulation of DNA-templated transcription elongation"/>
    <property type="evidence" value="ECO:0007669"/>
    <property type="project" value="InterPro"/>
</dbReference>
<proteinExistence type="predicted"/>
<dbReference type="Proteomes" id="UP001155586">
    <property type="component" value="Unassembled WGS sequence"/>
</dbReference>
<protein>
    <submittedName>
        <fullName evidence="2">GreA/GreB family elongation factor</fullName>
    </submittedName>
</protein>
<keyword evidence="3" id="KW-1185">Reference proteome</keyword>
<dbReference type="GO" id="GO:0003746">
    <property type="term" value="F:translation elongation factor activity"/>
    <property type="evidence" value="ECO:0007669"/>
    <property type="project" value="UniProtKB-KW"/>
</dbReference>
<dbReference type="InterPro" id="IPR001437">
    <property type="entry name" value="Tscrpt_elong_fac_GreA/B_C"/>
</dbReference>
<evidence type="ECO:0000313" key="3">
    <source>
        <dbReference type="Proteomes" id="UP001155586"/>
    </source>
</evidence>
<evidence type="ECO:0000259" key="1">
    <source>
        <dbReference type="Pfam" id="PF01272"/>
    </source>
</evidence>
<dbReference type="EMBL" id="JAKRRX010000095">
    <property type="protein sequence ID" value="MCW8335146.1"/>
    <property type="molecule type" value="Genomic_DNA"/>
</dbReference>
<reference evidence="2" key="1">
    <citation type="submission" date="2022-02" db="EMBL/GenBank/DDBJ databases">
        <title>Vibrio sp. nov., a new bacterium isolated from Bohai sea, China.</title>
        <authorList>
            <person name="Yuan Y."/>
        </authorList>
    </citation>
    <scope>NUCLEOTIDE SEQUENCE</scope>
    <source>
        <strain evidence="2">DBSS07</strain>
    </source>
</reference>
<comment type="caution">
    <text evidence="2">The sequence shown here is derived from an EMBL/GenBank/DDBJ whole genome shotgun (WGS) entry which is preliminary data.</text>
</comment>
<keyword evidence="2" id="KW-0251">Elongation factor</keyword>
<dbReference type="RefSeq" id="WP_265688381.1">
    <property type="nucleotide sequence ID" value="NZ_JAKRRX010000095.1"/>
</dbReference>
<dbReference type="Gene3D" id="3.10.50.30">
    <property type="entry name" value="Transcription elongation factor, GreA/GreB, C-terminal domain"/>
    <property type="match status" value="1"/>
</dbReference>
<dbReference type="GO" id="GO:0003677">
    <property type="term" value="F:DNA binding"/>
    <property type="evidence" value="ECO:0007669"/>
    <property type="project" value="InterPro"/>
</dbReference>
<evidence type="ECO:0000313" key="2">
    <source>
        <dbReference type="EMBL" id="MCW8335146.1"/>
    </source>
</evidence>